<comment type="similarity">
    <text evidence="1">Belongs to the DapA family.</text>
</comment>
<evidence type="ECO:0000256" key="2">
    <source>
        <dbReference type="ARBA" id="ARBA00023239"/>
    </source>
</evidence>
<proteinExistence type="inferred from homology"/>
<evidence type="ECO:0000313" key="4">
    <source>
        <dbReference type="Proteomes" id="UP000633219"/>
    </source>
</evidence>
<dbReference type="PANTHER" id="PTHR12128:SF66">
    <property type="entry name" value="4-HYDROXY-2-OXOGLUTARATE ALDOLASE, MITOCHONDRIAL"/>
    <property type="match status" value="1"/>
</dbReference>
<sequence>MNDFRAEDLHGIHAILYALFDKDEKLDRNAMRRQVDICLAAGVHGMAALGLATEASKLGENERIAVMEWVVQDTDGRVPVALTIFGSSVEEQVRQARHATDVGADWLILQPPMIGQFAAREYMQFFGRVADQTDLPVAIQNAPALMGRGLTAVDIRDLVQQHPNIRLVKGEGPVVDIAALIEVTDGKLPVFNGRAGLELPDNLRAGCRGLILAPDCIDYAVRAYEFFMDGWKEEAEEAYRQMLPAVVFTMQGIENLLCYGKRLFGERAGMPIFDRAPALRPSQAGLEMTRRYAAELGVFDGTLSECSGDCMQQVQAASNSTMEHATGHSRTDNA</sequence>
<dbReference type="Proteomes" id="UP000633219">
    <property type="component" value="Unassembled WGS sequence"/>
</dbReference>
<evidence type="ECO:0000256" key="1">
    <source>
        <dbReference type="ARBA" id="ARBA00007592"/>
    </source>
</evidence>
<protein>
    <submittedName>
        <fullName evidence="3">Dihydrodipicolinate synthase family protein</fullName>
    </submittedName>
</protein>
<keyword evidence="2" id="KW-0456">Lyase</keyword>
<dbReference type="PANTHER" id="PTHR12128">
    <property type="entry name" value="DIHYDRODIPICOLINATE SYNTHASE"/>
    <property type="match status" value="1"/>
</dbReference>
<dbReference type="InterPro" id="IPR002220">
    <property type="entry name" value="DapA-like"/>
</dbReference>
<dbReference type="EMBL" id="JAEQNC010000003">
    <property type="protein sequence ID" value="MBL0371477.1"/>
    <property type="molecule type" value="Genomic_DNA"/>
</dbReference>
<dbReference type="InterPro" id="IPR013785">
    <property type="entry name" value="Aldolase_TIM"/>
</dbReference>
<dbReference type="Pfam" id="PF00701">
    <property type="entry name" value="DHDPS"/>
    <property type="match status" value="1"/>
</dbReference>
<gene>
    <name evidence="3" type="ORF">JJB09_05500</name>
</gene>
<accession>A0A936YMJ3</accession>
<reference evidence="3" key="1">
    <citation type="submission" date="2021-01" db="EMBL/GenBank/DDBJ databases">
        <title>Rhizobium sp. strain KVB221 16S ribosomal RNA gene Genome sequencing and assembly.</title>
        <authorList>
            <person name="Kang M."/>
        </authorList>
    </citation>
    <scope>NUCLEOTIDE SEQUENCE</scope>
    <source>
        <strain evidence="3">KVB221</strain>
    </source>
</reference>
<dbReference type="RefSeq" id="WP_201654375.1">
    <property type="nucleotide sequence ID" value="NZ_JAEQNC010000003.1"/>
</dbReference>
<dbReference type="SUPFAM" id="SSF51569">
    <property type="entry name" value="Aldolase"/>
    <property type="match status" value="1"/>
</dbReference>
<name>A0A936YMJ3_9HYPH</name>
<dbReference type="AlphaFoldDB" id="A0A936YMJ3"/>
<dbReference type="Gene3D" id="3.20.20.70">
    <property type="entry name" value="Aldolase class I"/>
    <property type="match status" value="1"/>
</dbReference>
<organism evidence="3 4">
    <name type="scientific">Rhizobium setariae</name>
    <dbReference type="NCBI Taxonomy" id="2801340"/>
    <lineage>
        <taxon>Bacteria</taxon>
        <taxon>Pseudomonadati</taxon>
        <taxon>Pseudomonadota</taxon>
        <taxon>Alphaproteobacteria</taxon>
        <taxon>Hyphomicrobiales</taxon>
        <taxon>Rhizobiaceae</taxon>
        <taxon>Rhizobium/Agrobacterium group</taxon>
        <taxon>Rhizobium</taxon>
    </lineage>
</organism>
<dbReference type="SMART" id="SM01130">
    <property type="entry name" value="DHDPS"/>
    <property type="match status" value="1"/>
</dbReference>
<keyword evidence="4" id="KW-1185">Reference proteome</keyword>
<dbReference type="GO" id="GO:0008840">
    <property type="term" value="F:4-hydroxy-tetrahydrodipicolinate synthase activity"/>
    <property type="evidence" value="ECO:0007669"/>
    <property type="project" value="TreeGrafter"/>
</dbReference>
<comment type="caution">
    <text evidence="3">The sequence shown here is derived from an EMBL/GenBank/DDBJ whole genome shotgun (WGS) entry which is preliminary data.</text>
</comment>
<dbReference type="CDD" id="cd00408">
    <property type="entry name" value="DHDPS-like"/>
    <property type="match status" value="1"/>
</dbReference>
<evidence type="ECO:0000313" key="3">
    <source>
        <dbReference type="EMBL" id="MBL0371477.1"/>
    </source>
</evidence>